<dbReference type="InterPro" id="IPR029312">
    <property type="entry name" value="FANCI_HD2"/>
</dbReference>
<reference evidence="8" key="1">
    <citation type="submission" date="2022-11" db="UniProtKB">
        <authorList>
            <consortium name="EnsemblMetazoa"/>
        </authorList>
    </citation>
    <scope>IDENTIFICATION</scope>
</reference>
<evidence type="ECO:0000313" key="8">
    <source>
        <dbReference type="EnsemblMetazoa" id="XP_020908275.1"/>
    </source>
</evidence>
<dbReference type="OMA" id="QSMRMMN"/>
<feature type="domain" description="FANCI solenoid 2" evidence="3">
    <location>
        <begin position="379"/>
        <end position="536"/>
    </location>
</feature>
<proteinExistence type="predicted"/>
<evidence type="ECO:0008006" key="10">
    <source>
        <dbReference type="Google" id="ProtNLM"/>
    </source>
</evidence>
<dbReference type="InterPro" id="IPR029308">
    <property type="entry name" value="FANCI_S1"/>
</dbReference>
<dbReference type="Pfam" id="PF14675">
    <property type="entry name" value="FANCI_S1"/>
    <property type="match status" value="1"/>
</dbReference>
<sequence length="1360" mass="152152">MEEKLMRLSEEGNISSLTQTLAGIKDEKVVEMLEKFALSERNDSVGFLKAILKGSPCSTGDGQKRTLHIYKCCIQLLNNGELSNKVATEIVGNLLMELDSLPGKALAELADVFLDAIKEGSISGKSLELLPKVLSSIAAKETIPLISECSGEMSGVEYKKQLLNSLCSSRWDPQCVIHLAAMFRDVPMSLDELRFVIEKLQRMFKDLDLQELPPLVYQLLLLSTKGHKGLVLQGVMSFFNDQDETCRKQENEDTDDSVHSISKEQLRHMEGTIILHITFAIKQDQNLGKELIKYLKASQSSPGKILTPFTVALALSVGQIHRFEEMIFDILKSSILRSFKDGERRRQSKWIKENVPECFKVQEYILETVQNSLFGWDHVTQGLVNLGFLLMDSFGPKAFESHTAEQLSPAQHSCNLGCDILLNTFKGHEMVRAEILEQILNRVVTKATTPVSHFINLLSSTVLSAPHVLLESLPKVKEALDYLSFLPPRTAEGLLRALQPLLKISLSLRDSLILVLRKAMFSRQIDARKIAVTGFLQLLKHFKVLGGSVLGSSQPSSQASVSFSQCSQVQVDVHMRGGAGNEALCLEILGNLRRCFTQQSEVRELLYEGLYEVMCRNPQLRQSILDTLYMQFQKYYEPEEDVNPPIKLDPCLSVSGDQVFLAEPLAHLLCALQHCAIWCGEHASEEDEEDNVEHLFNEVEDMLESLSRRMIKSEMEDFELDKSADFSSDTSVGNKNNILAHLVLGVCELLLEFTFLEGEFSTQSLESVTQLFAMYHQLEDILKEKSAAAGKKGRSSGTKQASSSSMLSIECVAQLCTALFSDVTPSHQEGLMPLRSITDFVKYVLNITLQKLRQINEKGHCTGLRGKNKDHLYKQCHTIARALLKHILGESCIHDDKSKKDKSKKLGSLCLEGLCLVVNIVCCHYKDKLIPFLSMIESSGEANEENNNNSDQERIYAMVKIFQQVVVSIVSSDTQESDISTKDAQTLVNVISILAHHLDPDGQQFAHLQSWVHRICKEHDPDDLILSKSLVSLLLSLTFQCKTTTSLIREMSQDIHSQLGDIDEEIEVEDRTHYAIVNQRTAAPTITLIVIGQMDKILDEIDWTLSKIRGDLAVTVFAPSIDNAPDSPDSTQRTSLEASVCTRLTGLVMAFHEISQSALPEGPSTENTVKVLTKLYVTLAAVGKYYMTLYNQRLGHLPHKFEKLVKLTGTHLSQQVYAMITYIQAVQSQSLQETMAKAKNKKKGQNTAGKAKVMKEMKSMPNLIYAIEHYEKFLIQLTKKSKIDLMQHFKRSTARDFRINGATLEAALRDEMSEIEEENESGSEGDEPPKKKGKHVEEKGKGILALKTKKTSKTLSTSNT</sequence>
<evidence type="ECO:0000259" key="4">
    <source>
        <dbReference type="Pfam" id="PF14677"/>
    </source>
</evidence>
<dbReference type="OrthoDB" id="195089at2759"/>
<feature type="domain" description="FANCI solenoid 3" evidence="4">
    <location>
        <begin position="807"/>
        <end position="1034"/>
    </location>
</feature>
<dbReference type="Pfam" id="PF14677">
    <property type="entry name" value="FANCI_S3"/>
    <property type="match status" value="1"/>
</dbReference>
<dbReference type="PANTHER" id="PTHR21818">
    <property type="entry name" value="BC025462 PROTEIN"/>
    <property type="match status" value="1"/>
</dbReference>
<evidence type="ECO:0000259" key="5">
    <source>
        <dbReference type="Pfam" id="PF14678"/>
    </source>
</evidence>
<dbReference type="GO" id="GO:0070182">
    <property type="term" value="F:DNA polymerase binding"/>
    <property type="evidence" value="ECO:0007669"/>
    <property type="project" value="TreeGrafter"/>
</dbReference>
<organism evidence="8 9">
    <name type="scientific">Exaiptasia diaphana</name>
    <name type="common">Tropical sea anemone</name>
    <name type="synonym">Aiptasia pulchella</name>
    <dbReference type="NCBI Taxonomy" id="2652724"/>
    <lineage>
        <taxon>Eukaryota</taxon>
        <taxon>Metazoa</taxon>
        <taxon>Cnidaria</taxon>
        <taxon>Anthozoa</taxon>
        <taxon>Hexacorallia</taxon>
        <taxon>Actiniaria</taxon>
        <taxon>Aiptasiidae</taxon>
        <taxon>Exaiptasia</taxon>
    </lineage>
</organism>
<dbReference type="Proteomes" id="UP000887567">
    <property type="component" value="Unplaced"/>
</dbReference>
<keyword evidence="9" id="KW-1185">Reference proteome</keyword>
<feature type="domain" description="FANCI solenoid 1" evidence="2">
    <location>
        <begin position="64"/>
        <end position="282"/>
    </location>
</feature>
<dbReference type="InterPro" id="IPR029315">
    <property type="entry name" value="FANCI_S2"/>
</dbReference>
<evidence type="ECO:0000259" key="7">
    <source>
        <dbReference type="Pfam" id="PF14680"/>
    </source>
</evidence>
<feature type="domain" description="FANCI solenoid 4" evidence="5">
    <location>
        <begin position="1048"/>
        <end position="1305"/>
    </location>
</feature>
<dbReference type="Pfam" id="PF14676">
    <property type="entry name" value="FANCI_S2"/>
    <property type="match status" value="1"/>
</dbReference>
<dbReference type="KEGG" id="epa:110246287"/>
<dbReference type="CDD" id="cd11720">
    <property type="entry name" value="FANCI"/>
    <property type="match status" value="1"/>
</dbReference>
<dbReference type="GeneID" id="110246287"/>
<feature type="region of interest" description="Disordered" evidence="1">
    <location>
        <begin position="1311"/>
        <end position="1360"/>
    </location>
</feature>
<protein>
    <recommendedName>
        <fullName evidence="10">Fanconi anemia group I protein</fullName>
    </recommendedName>
</protein>
<dbReference type="Pfam" id="PF14678">
    <property type="entry name" value="FANCI_S4"/>
    <property type="match status" value="1"/>
</dbReference>
<dbReference type="InterPro" id="IPR029314">
    <property type="entry name" value="FANCI_S4"/>
</dbReference>
<evidence type="ECO:0000259" key="6">
    <source>
        <dbReference type="Pfam" id="PF14679"/>
    </source>
</evidence>
<dbReference type="InterPro" id="IPR029313">
    <property type="entry name" value="FANCI_S3"/>
</dbReference>
<dbReference type="Pfam" id="PF14680">
    <property type="entry name" value="FANCI_HD2"/>
    <property type="match status" value="1"/>
</dbReference>
<evidence type="ECO:0000259" key="3">
    <source>
        <dbReference type="Pfam" id="PF14676"/>
    </source>
</evidence>
<dbReference type="GO" id="GO:0006281">
    <property type="term" value="P:DNA repair"/>
    <property type="evidence" value="ECO:0007669"/>
    <property type="project" value="InterPro"/>
</dbReference>
<accession>A0A913XQW8</accession>
<feature type="compositionally biased region" description="Acidic residues" evidence="1">
    <location>
        <begin position="1313"/>
        <end position="1326"/>
    </location>
</feature>
<feature type="domain" description="FANCI helical" evidence="7">
    <location>
        <begin position="557"/>
        <end position="783"/>
    </location>
</feature>
<name>A0A913XQW8_EXADI</name>
<dbReference type="InterPro" id="IPR029310">
    <property type="entry name" value="FANCI_HD1"/>
</dbReference>
<evidence type="ECO:0000259" key="2">
    <source>
        <dbReference type="Pfam" id="PF14675"/>
    </source>
</evidence>
<evidence type="ECO:0000256" key="1">
    <source>
        <dbReference type="SAM" id="MobiDB-lite"/>
    </source>
</evidence>
<dbReference type="Pfam" id="PF14679">
    <property type="entry name" value="FANCI_HD1"/>
    <property type="match status" value="1"/>
</dbReference>
<feature type="compositionally biased region" description="Basic and acidic residues" evidence="1">
    <location>
        <begin position="1327"/>
        <end position="1341"/>
    </location>
</feature>
<dbReference type="EnsemblMetazoa" id="XM_021052616.2">
    <property type="protein sequence ID" value="XP_020908275.1"/>
    <property type="gene ID" value="LOC110246287"/>
</dbReference>
<feature type="domain" description="FANCI helical" evidence="6">
    <location>
        <begin position="286"/>
        <end position="371"/>
    </location>
</feature>
<dbReference type="InterPro" id="IPR026171">
    <property type="entry name" value="FANCI"/>
</dbReference>
<dbReference type="PANTHER" id="PTHR21818:SF0">
    <property type="entry name" value="FANCONI ANEMIA GROUP I PROTEIN"/>
    <property type="match status" value="1"/>
</dbReference>
<evidence type="ECO:0000313" key="9">
    <source>
        <dbReference type="Proteomes" id="UP000887567"/>
    </source>
</evidence>
<dbReference type="RefSeq" id="XP_020908275.1">
    <property type="nucleotide sequence ID" value="XM_021052616.2"/>
</dbReference>